<sequence length="273" mass="29593">MSRGGRGGGRGGARGPGRPNVPWDTGDEPDARPSELFPSLTLPSHTALLSPNAPRPDRHGKERRTVLPPPAAPATLVAALHLEARLAPRPDRPRKLYGQAQTNAHYGIKNKASVDAFTAVPTYSQKFIREDRALPDWSSRPICRELFPAELLDTVEAEDDIGVRKKRRLELSKVSALPNAEEAFGMPSLDGDLDDAGAAAAGGRSLLDKLEAMRDEEGDEGADLDEEEGVEEEEEDEAYDDEDAGDYDAENYFDNGDEMGDDYGDDDGGEGTY</sequence>
<evidence type="ECO:0000313" key="2">
    <source>
        <dbReference type="Proteomes" id="UP001638806"/>
    </source>
</evidence>
<organism evidence="1 2">
    <name type="scientific">Purpureocillium lilacinum</name>
    <name type="common">Paecilomyces lilacinus</name>
    <dbReference type="NCBI Taxonomy" id="33203"/>
    <lineage>
        <taxon>Eukaryota</taxon>
        <taxon>Fungi</taxon>
        <taxon>Dikarya</taxon>
        <taxon>Ascomycota</taxon>
        <taxon>Pezizomycotina</taxon>
        <taxon>Sordariomycetes</taxon>
        <taxon>Hypocreomycetidae</taxon>
        <taxon>Hypocreales</taxon>
        <taxon>Ophiocordycipitaceae</taxon>
        <taxon>Purpureocillium</taxon>
    </lineage>
</organism>
<gene>
    <name evidence="1" type="ORF">ACCO45_005668</name>
</gene>
<proteinExistence type="predicted"/>
<comment type="caution">
    <text evidence="1">The sequence shown here is derived from an EMBL/GenBank/DDBJ whole genome shotgun (WGS) entry which is preliminary data.</text>
</comment>
<evidence type="ECO:0000313" key="1">
    <source>
        <dbReference type="EMBL" id="KAL3960551.1"/>
    </source>
</evidence>
<dbReference type="Proteomes" id="UP001638806">
    <property type="component" value="Unassembled WGS sequence"/>
</dbReference>
<accession>A0ACC4DYQ8</accession>
<name>A0ACC4DYQ8_PURLI</name>
<protein>
    <submittedName>
        <fullName evidence="1">Uncharacterized protein</fullName>
    </submittedName>
</protein>
<keyword evidence="2" id="KW-1185">Reference proteome</keyword>
<reference evidence="1" key="1">
    <citation type="submission" date="2024-12" db="EMBL/GenBank/DDBJ databases">
        <title>Comparative genomics and development of molecular markers within Purpureocillium lilacinum and among Purpureocillium species.</title>
        <authorList>
            <person name="Yeh Z.-Y."/>
            <person name="Ni N.-T."/>
            <person name="Lo P.-H."/>
            <person name="Mushyakhwo K."/>
            <person name="Lin C.-F."/>
            <person name="Nai Y.-S."/>
        </authorList>
    </citation>
    <scope>NUCLEOTIDE SEQUENCE</scope>
    <source>
        <strain evidence="1">NCHU-NPUST-175</strain>
    </source>
</reference>
<dbReference type="EMBL" id="JBGNUJ010000004">
    <property type="protein sequence ID" value="KAL3960551.1"/>
    <property type="molecule type" value="Genomic_DNA"/>
</dbReference>